<evidence type="ECO:0000256" key="1">
    <source>
        <dbReference type="ARBA" id="ARBA00010652"/>
    </source>
</evidence>
<evidence type="ECO:0000313" key="4">
    <source>
        <dbReference type="EMBL" id="OFJ52417.1"/>
    </source>
</evidence>
<gene>
    <name evidence="4" type="ORF">BEL07_17455</name>
</gene>
<evidence type="ECO:0000259" key="3">
    <source>
        <dbReference type="Pfam" id="PF00823"/>
    </source>
</evidence>
<proteinExistence type="inferred from homology"/>
<protein>
    <recommendedName>
        <fullName evidence="3">PPE domain-containing protein</fullName>
    </recommendedName>
</protein>
<dbReference type="SUPFAM" id="SSF140459">
    <property type="entry name" value="PE/PPE dimer-like"/>
    <property type="match status" value="1"/>
</dbReference>
<dbReference type="EMBL" id="MCHX01000040">
    <property type="protein sequence ID" value="OFJ52417.1"/>
    <property type="molecule type" value="Genomic_DNA"/>
</dbReference>
<dbReference type="InterPro" id="IPR038332">
    <property type="entry name" value="PPE_sf"/>
</dbReference>
<comment type="similarity">
    <text evidence="1">Belongs to the mycobacterial PPE family.</text>
</comment>
<organism evidence="4 5">
    <name type="scientific">Mycolicibacterium grossiae</name>
    <dbReference type="NCBI Taxonomy" id="1552759"/>
    <lineage>
        <taxon>Bacteria</taxon>
        <taxon>Bacillati</taxon>
        <taxon>Actinomycetota</taxon>
        <taxon>Actinomycetes</taxon>
        <taxon>Mycobacteriales</taxon>
        <taxon>Mycobacteriaceae</taxon>
        <taxon>Mycolicibacterium</taxon>
    </lineage>
</organism>
<reference evidence="4 5" key="1">
    <citation type="submission" date="2016-09" db="EMBL/GenBank/DDBJ databases">
        <title>genome sequence of Mycobacterium sp. 739 SCH.</title>
        <authorList>
            <person name="Greninger A.L."/>
            <person name="Qin X."/>
            <person name="Jerome K."/>
            <person name="Vora S."/>
            <person name="Quinn K."/>
        </authorList>
    </citation>
    <scope>NUCLEOTIDE SEQUENCE [LARGE SCALE GENOMIC DNA]</scope>
    <source>
        <strain evidence="4 5">SCH</strain>
    </source>
</reference>
<feature type="compositionally biased region" description="Basic and acidic residues" evidence="2">
    <location>
        <begin position="201"/>
        <end position="213"/>
    </location>
</feature>
<dbReference type="InterPro" id="IPR000030">
    <property type="entry name" value="PPE_dom"/>
</dbReference>
<dbReference type="Gene3D" id="1.20.1260.20">
    <property type="entry name" value="PPE superfamily"/>
    <property type="match status" value="1"/>
</dbReference>
<sequence>MPAIPTVPAALTPMPGEAYSHALYGGPGSSSLHSFADQWEQSATQLRQAAASTTQVGDTIDANWEDGRQRAGANTRRHGEWLSQMGEQAGTLANRARAVAQSFETAKQSTPSPQEFAQARQELQQAISRFQRSAGANAVEVQAKTENLARKQAEATAAATGYHSSVSSGALSGLSGKIKTAPPIAGGGGGDDDVAGSGGEGKVESVDWKPGDKRHYPIVAGPGGLGPAQPPDGPGWVEIGPRSGNFVRADELPGLKIQNPGELGPAPFYDRSGDRHRYIELVPGSGAWVPDTEFPNAKILPPGALGPHGSEEYLPGSGIWLPREDLIPDPRDPSPPNYGQVRPASFVESTGFSTGLGGGWDDEVEDELDVPFGWVQDWTGKWSPPVISPGGAMGGGGGRAPV</sequence>
<name>A0A1E8Q1Y4_9MYCO</name>
<dbReference type="AlphaFoldDB" id="A0A1E8Q1Y4"/>
<accession>A0A1E8Q1Y4</accession>
<dbReference type="Proteomes" id="UP000178953">
    <property type="component" value="Unassembled WGS sequence"/>
</dbReference>
<evidence type="ECO:0000256" key="2">
    <source>
        <dbReference type="SAM" id="MobiDB-lite"/>
    </source>
</evidence>
<dbReference type="Pfam" id="PF00823">
    <property type="entry name" value="PPE"/>
    <property type="match status" value="1"/>
</dbReference>
<feature type="region of interest" description="Disordered" evidence="2">
    <location>
        <begin position="182"/>
        <end position="213"/>
    </location>
</feature>
<feature type="domain" description="PPE" evidence="3">
    <location>
        <begin position="14"/>
        <end position="170"/>
    </location>
</feature>
<keyword evidence="5" id="KW-1185">Reference proteome</keyword>
<evidence type="ECO:0000313" key="5">
    <source>
        <dbReference type="Proteomes" id="UP000178953"/>
    </source>
</evidence>
<comment type="caution">
    <text evidence="4">The sequence shown here is derived from an EMBL/GenBank/DDBJ whole genome shotgun (WGS) entry which is preliminary data.</text>
</comment>